<organism evidence="1 2">
    <name type="scientific">Apiospora rasikravindrae</name>
    <dbReference type="NCBI Taxonomy" id="990691"/>
    <lineage>
        <taxon>Eukaryota</taxon>
        <taxon>Fungi</taxon>
        <taxon>Dikarya</taxon>
        <taxon>Ascomycota</taxon>
        <taxon>Pezizomycotina</taxon>
        <taxon>Sordariomycetes</taxon>
        <taxon>Xylariomycetidae</taxon>
        <taxon>Amphisphaeriales</taxon>
        <taxon>Apiosporaceae</taxon>
        <taxon>Apiospora</taxon>
    </lineage>
</organism>
<evidence type="ECO:0000313" key="2">
    <source>
        <dbReference type="Proteomes" id="UP001444661"/>
    </source>
</evidence>
<name>A0ABR1SE34_9PEZI</name>
<reference evidence="1 2" key="1">
    <citation type="submission" date="2023-01" db="EMBL/GenBank/DDBJ databases">
        <title>Analysis of 21 Apiospora genomes using comparative genomics revels a genus with tremendous synthesis potential of carbohydrate active enzymes and secondary metabolites.</title>
        <authorList>
            <person name="Sorensen T."/>
        </authorList>
    </citation>
    <scope>NUCLEOTIDE SEQUENCE [LARGE SCALE GENOMIC DNA]</scope>
    <source>
        <strain evidence="1 2">CBS 33761</strain>
    </source>
</reference>
<dbReference type="Proteomes" id="UP001444661">
    <property type="component" value="Unassembled WGS sequence"/>
</dbReference>
<gene>
    <name evidence="1" type="ORF">PG993_011387</name>
</gene>
<comment type="caution">
    <text evidence="1">The sequence shown here is derived from an EMBL/GenBank/DDBJ whole genome shotgun (WGS) entry which is preliminary data.</text>
</comment>
<dbReference type="EMBL" id="JAQQWK010000010">
    <property type="protein sequence ID" value="KAK8030096.1"/>
    <property type="molecule type" value="Genomic_DNA"/>
</dbReference>
<keyword evidence="2" id="KW-1185">Reference proteome</keyword>
<evidence type="ECO:0000313" key="1">
    <source>
        <dbReference type="EMBL" id="KAK8030096.1"/>
    </source>
</evidence>
<proteinExistence type="predicted"/>
<protein>
    <recommendedName>
        <fullName evidence="3">RING-type domain-containing protein</fullName>
    </recommendedName>
</protein>
<accession>A0ABR1SE34</accession>
<evidence type="ECO:0008006" key="3">
    <source>
        <dbReference type="Google" id="ProtNLM"/>
    </source>
</evidence>
<sequence>MATSGQVEEIGTNFILPVAANLEKAGQPGAPILEIACGICLWRTLDISTKVRGLIEAECRLRPEEAAQSKDAFYEKHQLEYTIFLKCGHLVGATCWEAQMARPDMSARQCNFCKANLLCDGCPNRVLMDDTFDPVQWPLDPAQYQPYQEFQAKVALTAAEVDPEAPRFCSDCAKWQVRRKFADILLTFPRCHGDGCFPPAPGSQALPPPPAPGTSHALWRQENVAKWVRQKVVELSHLIHPRTNDVRDPQVRAQVEAEFATMRRSVQDYLLANQRVAAAGQLAFRPCQSPESGSNGAQAQVTAQQVSEGLALVEMHLRVFYADSTARVPGAWYRGGEVPFVLHPPEVQVEMPDLDGDACKAVQYLLMTVGADSVEEARGLIHPAVTAGSSINEIIGRFQAIVALLQDEIQ</sequence>